<dbReference type="InterPro" id="IPR050708">
    <property type="entry name" value="T6SS_VgrG/RHS"/>
</dbReference>
<evidence type="ECO:0000313" key="7">
    <source>
        <dbReference type="EMBL" id="CAA2101435.1"/>
    </source>
</evidence>
<evidence type="ECO:0000259" key="6">
    <source>
        <dbReference type="Pfam" id="PF13296"/>
    </source>
</evidence>
<accession>A0A679IYU0</accession>
<evidence type="ECO:0000259" key="4">
    <source>
        <dbReference type="Pfam" id="PF04717"/>
    </source>
</evidence>
<dbReference type="GO" id="GO:0005576">
    <property type="term" value="C:extracellular region"/>
    <property type="evidence" value="ECO:0007669"/>
    <property type="project" value="UniProtKB-SubCell"/>
</dbReference>
<dbReference type="InterPro" id="IPR028244">
    <property type="entry name" value="T6SS_Rhs_Vgr_dom"/>
</dbReference>
<dbReference type="InterPro" id="IPR037026">
    <property type="entry name" value="Vgr_OB-fold_dom_sf"/>
</dbReference>
<sequence length="825" mass="90206">MPRTLSVSSPAIPVVRECPALEPVRLSGHEALNALFEYELLLKTPDASNLDASMAANFDLDAFVGREACCEIALDDGASGVRQINALITDAALWGEEGRHVQYKLTLRPWLHLATLRTDCRIFQDRTVVQILDALLADYAFPVDKRLVETYPARDYQTQFNESDFAFFSRLCQEWGISYHFEHSHGRHRLVLCDAIGAYGQADSAAYREVEYHAPGWKLDAEYIHSFVPASHLASGRYATRDYDYTRPRADLGASRKDPRPTGHADAEVYEWHAEAGGSHYAQPGAGNAATRDPRSEGSLLALLRMQALRTHGARAEASGNLRGMVPGRTFRLNRHPREKANTEYLVLDTRFLIEDIGENSQPREASGRKQQWRVEVDFTAHPVTEPLRPALTQRKPRCDGPQVARVVGPEGQNLWTDALGRIKVQFPWDRIGGSDAHSSCWLRVSSPWAGNQLGGIHLPRIGQEVVVSFIGGDADLPICTGRVHNQVNMPPWALPGQGALSGFRSRELTSEGGNAAMGRSNHLILDDTEGGIQAQLRSDHRHSQLSLGAITRIEDNAGRRDPRGEGFELRTDGHGVLRARDGMLISAEARSHAANHAKDMGETVARLTSAQDQHEALAEAAQVHRAQDRGADQDEVQKSLAAQNDAIQGKGRPFPELDEPHLVLASPAGIEASTPGSIHLHTGKHAAITSQGHVSISAAKRWLASAADGIRAFTHRQGIRLVASEGPIEVQAHKDELVLVAHKDLVMKSVEGELHITASKKVVIIGGGSYTEWSALGIRHGTAGTWQEHAALHAQVGPASRPVPTVSFDTPNALPPHGRFRFSA</sequence>
<dbReference type="PANTHER" id="PTHR32305:SF15">
    <property type="entry name" value="PROTEIN RHSA-RELATED"/>
    <property type="match status" value="1"/>
</dbReference>
<dbReference type="InterPro" id="IPR018769">
    <property type="entry name" value="VgrG2_DUF2345"/>
</dbReference>
<dbReference type="Gene3D" id="2.30.110.50">
    <property type="match status" value="1"/>
</dbReference>
<dbReference type="Pfam" id="PF10106">
    <property type="entry name" value="DUF2345"/>
    <property type="match status" value="1"/>
</dbReference>
<evidence type="ECO:0000256" key="2">
    <source>
        <dbReference type="ARBA" id="ARBA00005558"/>
    </source>
</evidence>
<dbReference type="RefSeq" id="WP_339088948.1">
    <property type="nucleotide sequence ID" value="NZ_LR743507.1"/>
</dbReference>
<feature type="domain" description="DUF2345" evidence="5">
    <location>
        <begin position="652"/>
        <end position="800"/>
    </location>
</feature>
<name>A0A679IYU0_VARPD</name>
<evidence type="ECO:0000256" key="1">
    <source>
        <dbReference type="ARBA" id="ARBA00004613"/>
    </source>
</evidence>
<dbReference type="SUPFAM" id="SSF69279">
    <property type="entry name" value="Phage tail proteins"/>
    <property type="match status" value="2"/>
</dbReference>
<dbReference type="Pfam" id="PF04717">
    <property type="entry name" value="Phage_base_V"/>
    <property type="match status" value="1"/>
</dbReference>
<gene>
    <name evidence="7" type="primary">vgrG1_7</name>
    <name evidence="7" type="ORF">VVAX_01248</name>
</gene>
<protein>
    <submittedName>
        <fullName evidence="7">Actin cross-linking toxin VgrG1</fullName>
        <ecNumber evidence="7">6.3.2.-</ecNumber>
    </submittedName>
</protein>
<dbReference type="SUPFAM" id="SSF69349">
    <property type="entry name" value="Phage fibre proteins"/>
    <property type="match status" value="1"/>
</dbReference>
<evidence type="ECO:0000256" key="3">
    <source>
        <dbReference type="ARBA" id="ARBA00022525"/>
    </source>
</evidence>
<dbReference type="Gene3D" id="3.55.50.10">
    <property type="entry name" value="Baseplate protein-like domains"/>
    <property type="match status" value="1"/>
</dbReference>
<dbReference type="SUPFAM" id="SSF69255">
    <property type="entry name" value="gp5 N-terminal domain-like"/>
    <property type="match status" value="1"/>
</dbReference>
<evidence type="ECO:0000259" key="5">
    <source>
        <dbReference type="Pfam" id="PF10106"/>
    </source>
</evidence>
<feature type="domain" description="Putative type VI secretion system Rhs element associated Vgr" evidence="6">
    <location>
        <begin position="519"/>
        <end position="622"/>
    </location>
</feature>
<reference evidence="7" key="1">
    <citation type="submission" date="2019-12" db="EMBL/GenBank/DDBJ databases">
        <authorList>
            <person name="Cremers G."/>
        </authorList>
    </citation>
    <scope>NUCLEOTIDE SEQUENCE</scope>
    <source>
        <strain evidence="7">Vvax</strain>
    </source>
</reference>
<dbReference type="Gene3D" id="2.40.50.230">
    <property type="entry name" value="Gp5 N-terminal domain"/>
    <property type="match status" value="1"/>
</dbReference>
<organism evidence="7">
    <name type="scientific">Variovorax paradoxus</name>
    <dbReference type="NCBI Taxonomy" id="34073"/>
    <lineage>
        <taxon>Bacteria</taxon>
        <taxon>Pseudomonadati</taxon>
        <taxon>Pseudomonadota</taxon>
        <taxon>Betaproteobacteria</taxon>
        <taxon>Burkholderiales</taxon>
        <taxon>Comamonadaceae</taxon>
        <taxon>Variovorax</taxon>
    </lineage>
</organism>
<dbReference type="AlphaFoldDB" id="A0A679IYU0"/>
<keyword evidence="3" id="KW-0964">Secreted</keyword>
<dbReference type="Gene3D" id="4.10.220.110">
    <property type="match status" value="1"/>
</dbReference>
<dbReference type="GO" id="GO:0016874">
    <property type="term" value="F:ligase activity"/>
    <property type="evidence" value="ECO:0007669"/>
    <property type="project" value="UniProtKB-KW"/>
</dbReference>
<keyword evidence="7" id="KW-0436">Ligase</keyword>
<feature type="domain" description="Gp5/Type VI secretion system Vgr protein OB-fold" evidence="4">
    <location>
        <begin position="417"/>
        <end position="484"/>
    </location>
</feature>
<dbReference type="InterPro" id="IPR006533">
    <property type="entry name" value="T6SS_Vgr_RhsGE"/>
</dbReference>
<dbReference type="Pfam" id="PF13296">
    <property type="entry name" value="T6SS_Vgr"/>
    <property type="match status" value="1"/>
</dbReference>
<dbReference type="InterPro" id="IPR006531">
    <property type="entry name" value="Gp5/Vgr_OB"/>
</dbReference>
<comment type="subcellular location">
    <subcellularLocation>
        <location evidence="1">Secreted</location>
    </subcellularLocation>
</comment>
<dbReference type="PANTHER" id="PTHR32305">
    <property type="match status" value="1"/>
</dbReference>
<dbReference type="NCBIfam" id="TIGR01646">
    <property type="entry name" value="vgr_GE"/>
    <property type="match status" value="1"/>
</dbReference>
<dbReference type="EC" id="6.3.2.-" evidence="7"/>
<dbReference type="NCBIfam" id="TIGR03361">
    <property type="entry name" value="VI_Rhs_Vgr"/>
    <property type="match status" value="1"/>
</dbReference>
<dbReference type="Pfam" id="PF05954">
    <property type="entry name" value="Phage_GPD"/>
    <property type="match status" value="1"/>
</dbReference>
<proteinExistence type="inferred from homology"/>
<dbReference type="InterPro" id="IPR017847">
    <property type="entry name" value="T6SS_RhsGE_Vgr_subset"/>
</dbReference>
<comment type="similarity">
    <text evidence="2">Belongs to the VgrG protein family.</text>
</comment>
<dbReference type="EMBL" id="LR743507">
    <property type="protein sequence ID" value="CAA2101435.1"/>
    <property type="molecule type" value="Genomic_DNA"/>
</dbReference>